<feature type="region of interest" description="Disordered" evidence="1">
    <location>
        <begin position="163"/>
        <end position="218"/>
    </location>
</feature>
<organism evidence="2">
    <name type="scientific">Triticum urartu</name>
    <name type="common">Red wild einkorn</name>
    <name type="synonym">Crithodium urartu</name>
    <dbReference type="NCBI Taxonomy" id="4572"/>
    <lineage>
        <taxon>Eukaryota</taxon>
        <taxon>Viridiplantae</taxon>
        <taxon>Streptophyta</taxon>
        <taxon>Embryophyta</taxon>
        <taxon>Tracheophyta</taxon>
        <taxon>Spermatophyta</taxon>
        <taxon>Magnoliopsida</taxon>
        <taxon>Liliopsida</taxon>
        <taxon>Poales</taxon>
        <taxon>Poaceae</taxon>
        <taxon>BOP clade</taxon>
        <taxon>Pooideae</taxon>
        <taxon>Triticodae</taxon>
        <taxon>Triticeae</taxon>
        <taxon>Triticinae</taxon>
        <taxon>Triticum</taxon>
    </lineage>
</organism>
<proteinExistence type="predicted"/>
<evidence type="ECO:0000313" key="2">
    <source>
        <dbReference type="EMBL" id="EMS60390.1"/>
    </source>
</evidence>
<dbReference type="EMBL" id="KD109939">
    <property type="protein sequence ID" value="EMS60390.1"/>
    <property type="molecule type" value="Genomic_DNA"/>
</dbReference>
<feature type="compositionally biased region" description="Basic and acidic residues" evidence="1">
    <location>
        <begin position="207"/>
        <end position="218"/>
    </location>
</feature>
<gene>
    <name evidence="2" type="ORF">TRIUR3_13332</name>
</gene>
<name>M8A6R6_TRIUA</name>
<sequence>MARKQRLKATTAAQGIAVVVERQQQTDGWRAVNRRCRRCLDTAAVGQPNLTRVRNGRAVEGDPVKQCGSAAATHGGRNSRRGWQLARRRFVLDAIGDDGLMSYPRSAPARATQAWPVHRGRGGASTQKRNRQRVQGQTRPSAAARLSTRSGILESRRRLMVAAVHGRGDSTAERPKRKFRHTGEDGQDGAPERGAESRRGFGVGVGRDGRGNRGAEAA</sequence>
<reference evidence="2" key="1">
    <citation type="journal article" date="2013" name="Nature">
        <title>Draft genome of the wheat A-genome progenitor Triticum urartu.</title>
        <authorList>
            <person name="Ling H.Q."/>
            <person name="Zhao S."/>
            <person name="Liu D."/>
            <person name="Wang J."/>
            <person name="Sun H."/>
            <person name="Zhang C."/>
            <person name="Fan H."/>
            <person name="Li D."/>
            <person name="Dong L."/>
            <person name="Tao Y."/>
            <person name="Gao C."/>
            <person name="Wu H."/>
            <person name="Li Y."/>
            <person name="Cui Y."/>
            <person name="Guo X."/>
            <person name="Zheng S."/>
            <person name="Wang B."/>
            <person name="Yu K."/>
            <person name="Liang Q."/>
            <person name="Yang W."/>
            <person name="Lou X."/>
            <person name="Chen J."/>
            <person name="Feng M."/>
            <person name="Jian J."/>
            <person name="Zhang X."/>
            <person name="Luo G."/>
            <person name="Jiang Y."/>
            <person name="Liu J."/>
            <person name="Wang Z."/>
            <person name="Sha Y."/>
            <person name="Zhang B."/>
            <person name="Wu H."/>
            <person name="Tang D."/>
            <person name="Shen Q."/>
            <person name="Xue P."/>
            <person name="Zou S."/>
            <person name="Wang X."/>
            <person name="Liu X."/>
            <person name="Wang F."/>
            <person name="Yang Y."/>
            <person name="An X."/>
            <person name="Dong Z."/>
            <person name="Zhang K."/>
            <person name="Zhang X."/>
            <person name="Luo M.C."/>
            <person name="Dvorak J."/>
            <person name="Tong Y."/>
            <person name="Wang J."/>
            <person name="Yang H."/>
            <person name="Li Z."/>
            <person name="Wang D."/>
            <person name="Zhang A."/>
            <person name="Wang J."/>
        </authorList>
    </citation>
    <scope>NUCLEOTIDE SEQUENCE</scope>
</reference>
<accession>M8A6R6</accession>
<evidence type="ECO:0000256" key="1">
    <source>
        <dbReference type="SAM" id="MobiDB-lite"/>
    </source>
</evidence>
<protein>
    <submittedName>
        <fullName evidence="2">Uncharacterized protein</fullName>
    </submittedName>
</protein>
<dbReference type="AlphaFoldDB" id="M8A6R6"/>
<feature type="region of interest" description="Disordered" evidence="1">
    <location>
        <begin position="111"/>
        <end position="151"/>
    </location>
</feature>
<feature type="compositionally biased region" description="Basic and acidic residues" evidence="1">
    <location>
        <begin position="190"/>
        <end position="199"/>
    </location>
</feature>